<feature type="transmembrane region" description="Helical" evidence="7">
    <location>
        <begin position="287"/>
        <end position="309"/>
    </location>
</feature>
<dbReference type="GO" id="GO:0016020">
    <property type="term" value="C:membrane"/>
    <property type="evidence" value="ECO:0007669"/>
    <property type="project" value="UniProtKB-SubCell"/>
</dbReference>
<feature type="transmembrane region" description="Helical" evidence="7">
    <location>
        <begin position="80"/>
        <end position="100"/>
    </location>
</feature>
<dbReference type="OrthoDB" id="6133115at2759"/>
<feature type="region of interest" description="Disordered" evidence="6">
    <location>
        <begin position="504"/>
        <end position="530"/>
    </location>
</feature>
<evidence type="ECO:0000256" key="5">
    <source>
        <dbReference type="ARBA" id="ARBA00023136"/>
    </source>
</evidence>
<dbReference type="PROSITE" id="PS50850">
    <property type="entry name" value="MFS"/>
    <property type="match status" value="1"/>
</dbReference>
<evidence type="ECO:0000256" key="7">
    <source>
        <dbReference type="SAM" id="Phobius"/>
    </source>
</evidence>
<keyword evidence="4 7" id="KW-1133">Transmembrane helix</keyword>
<proteinExistence type="inferred from homology"/>
<dbReference type="InterPro" id="IPR005828">
    <property type="entry name" value="MFS_sugar_transport-like"/>
</dbReference>
<dbReference type="GO" id="GO:0005351">
    <property type="term" value="F:carbohydrate:proton symporter activity"/>
    <property type="evidence" value="ECO:0007669"/>
    <property type="project" value="TreeGrafter"/>
</dbReference>
<reference evidence="9 10" key="1">
    <citation type="journal article" date="2016" name="Nat. Commun.">
        <title>Ectomycorrhizal ecology is imprinted in the genome of the dominant symbiotic fungus Cenococcum geophilum.</title>
        <authorList>
            <consortium name="DOE Joint Genome Institute"/>
            <person name="Peter M."/>
            <person name="Kohler A."/>
            <person name="Ohm R.A."/>
            <person name="Kuo A."/>
            <person name="Krutzmann J."/>
            <person name="Morin E."/>
            <person name="Arend M."/>
            <person name="Barry K.W."/>
            <person name="Binder M."/>
            <person name="Choi C."/>
            <person name="Clum A."/>
            <person name="Copeland A."/>
            <person name="Grisel N."/>
            <person name="Haridas S."/>
            <person name="Kipfer T."/>
            <person name="LaButti K."/>
            <person name="Lindquist E."/>
            <person name="Lipzen A."/>
            <person name="Maire R."/>
            <person name="Meier B."/>
            <person name="Mihaltcheva S."/>
            <person name="Molinier V."/>
            <person name="Murat C."/>
            <person name="Poggeler S."/>
            <person name="Quandt C.A."/>
            <person name="Sperisen C."/>
            <person name="Tritt A."/>
            <person name="Tisserant E."/>
            <person name="Crous P.W."/>
            <person name="Henrissat B."/>
            <person name="Nehls U."/>
            <person name="Egli S."/>
            <person name="Spatafora J.W."/>
            <person name="Grigoriev I.V."/>
            <person name="Martin F.M."/>
        </authorList>
    </citation>
    <scope>NUCLEOTIDE SEQUENCE [LARGE SCALE GENOMIC DNA]</scope>
    <source>
        <strain evidence="9 10">CBS 207.34</strain>
    </source>
</reference>
<dbReference type="InterPro" id="IPR036259">
    <property type="entry name" value="MFS_trans_sf"/>
</dbReference>
<gene>
    <name evidence="9" type="ORF">AOQ84DRAFT_379932</name>
</gene>
<feature type="transmembrane region" description="Helical" evidence="7">
    <location>
        <begin position="383"/>
        <end position="403"/>
    </location>
</feature>
<dbReference type="FunFam" id="1.20.1250.20:FF:000117">
    <property type="entry name" value="MFS hexose transporter"/>
    <property type="match status" value="1"/>
</dbReference>
<accession>A0A8E2JPS5</accession>
<feature type="domain" description="Major facilitator superfamily (MFS) profile" evidence="8">
    <location>
        <begin position="39"/>
        <end position="476"/>
    </location>
</feature>
<evidence type="ECO:0000259" key="8">
    <source>
        <dbReference type="PROSITE" id="PS50850"/>
    </source>
</evidence>
<evidence type="ECO:0000256" key="3">
    <source>
        <dbReference type="ARBA" id="ARBA00022692"/>
    </source>
</evidence>
<evidence type="ECO:0000256" key="2">
    <source>
        <dbReference type="ARBA" id="ARBA00010992"/>
    </source>
</evidence>
<evidence type="ECO:0000256" key="6">
    <source>
        <dbReference type="SAM" id="MobiDB-lite"/>
    </source>
</evidence>
<evidence type="ECO:0000256" key="4">
    <source>
        <dbReference type="ARBA" id="ARBA00022989"/>
    </source>
</evidence>
<evidence type="ECO:0000313" key="9">
    <source>
        <dbReference type="EMBL" id="OCL05099.1"/>
    </source>
</evidence>
<dbReference type="Proteomes" id="UP000250140">
    <property type="component" value="Unassembled WGS sequence"/>
</dbReference>
<feature type="transmembrane region" description="Helical" evidence="7">
    <location>
        <begin position="424"/>
        <end position="445"/>
    </location>
</feature>
<dbReference type="Pfam" id="PF00083">
    <property type="entry name" value="Sugar_tr"/>
    <property type="match status" value="1"/>
</dbReference>
<feature type="transmembrane region" description="Helical" evidence="7">
    <location>
        <begin position="107"/>
        <end position="126"/>
    </location>
</feature>
<dbReference type="AlphaFoldDB" id="A0A8E2JPS5"/>
<evidence type="ECO:0000313" key="10">
    <source>
        <dbReference type="Proteomes" id="UP000250140"/>
    </source>
</evidence>
<dbReference type="Gene3D" id="1.20.1250.20">
    <property type="entry name" value="MFS general substrate transporter like domains"/>
    <property type="match status" value="1"/>
</dbReference>
<feature type="transmembrane region" description="Helical" evidence="7">
    <location>
        <begin position="451"/>
        <end position="472"/>
    </location>
</feature>
<dbReference type="InterPro" id="IPR020846">
    <property type="entry name" value="MFS_dom"/>
</dbReference>
<evidence type="ECO:0000256" key="1">
    <source>
        <dbReference type="ARBA" id="ARBA00004141"/>
    </source>
</evidence>
<dbReference type="PANTHER" id="PTHR48022:SF29">
    <property type="entry name" value="SUGAR TRANSPORTER, PUTATIVE (AFU_ORTHOLOGUE AFUA_6G14500)-RELATED"/>
    <property type="match status" value="1"/>
</dbReference>
<organism evidence="9 10">
    <name type="scientific">Glonium stellatum</name>
    <dbReference type="NCBI Taxonomy" id="574774"/>
    <lineage>
        <taxon>Eukaryota</taxon>
        <taxon>Fungi</taxon>
        <taxon>Dikarya</taxon>
        <taxon>Ascomycota</taxon>
        <taxon>Pezizomycotina</taxon>
        <taxon>Dothideomycetes</taxon>
        <taxon>Pleosporomycetidae</taxon>
        <taxon>Gloniales</taxon>
        <taxon>Gloniaceae</taxon>
        <taxon>Glonium</taxon>
    </lineage>
</organism>
<comment type="similarity">
    <text evidence="2">Belongs to the major facilitator superfamily. Sugar transporter (TC 2.A.1.1) family.</text>
</comment>
<feature type="transmembrane region" description="Helical" evidence="7">
    <location>
        <begin position="166"/>
        <end position="187"/>
    </location>
</feature>
<keyword evidence="5 7" id="KW-0472">Membrane</keyword>
<keyword evidence="3 7" id="KW-0812">Transmembrane</keyword>
<keyword evidence="10" id="KW-1185">Reference proteome</keyword>
<feature type="transmembrane region" description="Helical" evidence="7">
    <location>
        <begin position="132"/>
        <end position="154"/>
    </location>
</feature>
<dbReference type="InterPro" id="IPR050360">
    <property type="entry name" value="MFS_Sugar_Transporters"/>
</dbReference>
<feature type="transmembrane region" description="Helical" evidence="7">
    <location>
        <begin position="353"/>
        <end position="371"/>
    </location>
</feature>
<protein>
    <submittedName>
        <fullName evidence="9">General substrate transporter</fullName>
    </submittedName>
</protein>
<comment type="subcellular location">
    <subcellularLocation>
        <location evidence="1">Membrane</location>
        <topology evidence="1">Multi-pass membrane protein</topology>
    </subcellularLocation>
</comment>
<dbReference type="PANTHER" id="PTHR48022">
    <property type="entry name" value="PLASTIDIC GLUCOSE TRANSPORTER 4"/>
    <property type="match status" value="1"/>
</dbReference>
<dbReference type="SUPFAM" id="SSF103473">
    <property type="entry name" value="MFS general substrate transporter"/>
    <property type="match status" value="1"/>
</dbReference>
<name>A0A8E2JPS5_9PEZI</name>
<sequence length="530" mass="59490">MAPNTHAAGAADPILTRMVAEDKVPWWKKPNLRILYCLLLPTCIGIEMTSGFDSQMINTVQIVPPWQTFFHKPNGPLKGVIAAIYSLGAIFSLPLIPIVNDGFGRRWAIMLGSCIMVLGALLQGFANGVAMYIIARWLLGFGIPFCIVAGSSLIGELSYPKERPILTSLFNALYFVGALVAAGITFGTQDLKSNWAWRIPSLLQATPSLLQITFIFLIPESPRFLVSKDRREEAFAILVKYHGEGNAGSEIVKAEMAQIESTIKLELETTNRSWFEMVKPPGMRRRVIIASFLGLFTQWSGNTLVSYYLNDLLVLIGYTDPNFKGKLNIGLNCWNLVNGVTAALVVRRFPRRVMYMTCAISLLCVYIGWTISMQQFLTHHGRVAAKLAIFFMFAYSPCYNIGYNALTYTYLVELFPYAQRARGIAIFQFFGRGAGFFTTFVNPIGLQNIKWKWLVVYCCWIAFEIVFMWFMFPETGGRTLEELAFLFEDKSLADQATLAVEKQIHHEGNPPPEAHTKEDPGSRVEAKELV</sequence>
<dbReference type="EMBL" id="KV750380">
    <property type="protein sequence ID" value="OCL05099.1"/>
    <property type="molecule type" value="Genomic_DNA"/>
</dbReference>